<feature type="transmembrane region" description="Helical" evidence="9">
    <location>
        <begin position="20"/>
        <end position="45"/>
    </location>
</feature>
<dbReference type="OrthoDB" id="7864109at2"/>
<gene>
    <name evidence="10" type="ORF">SAMN05421546_0387</name>
</gene>
<dbReference type="GO" id="GO:0015627">
    <property type="term" value="C:type II protein secretion system complex"/>
    <property type="evidence" value="ECO:0007669"/>
    <property type="project" value="InterPro"/>
</dbReference>
<evidence type="ECO:0000256" key="9">
    <source>
        <dbReference type="SAM" id="Phobius"/>
    </source>
</evidence>
<evidence type="ECO:0000256" key="1">
    <source>
        <dbReference type="ARBA" id="ARBA00004377"/>
    </source>
</evidence>
<keyword evidence="7 9" id="KW-1133">Transmembrane helix</keyword>
<keyword evidence="5" id="KW-0997">Cell inner membrane</keyword>
<dbReference type="AlphaFoldDB" id="A0A1N6NUK4"/>
<comment type="subcellular location">
    <subcellularLocation>
        <location evidence="1">Cell inner membrane</location>
        <topology evidence="1">Single-pass membrane protein</topology>
    </subcellularLocation>
</comment>
<evidence type="ECO:0000256" key="2">
    <source>
        <dbReference type="ARBA" id="ARBA00008358"/>
    </source>
</evidence>
<evidence type="ECO:0000256" key="7">
    <source>
        <dbReference type="ARBA" id="ARBA00022989"/>
    </source>
</evidence>
<dbReference type="InterPro" id="IPR010052">
    <property type="entry name" value="T2SS_protein-GspI"/>
</dbReference>
<evidence type="ECO:0000256" key="5">
    <source>
        <dbReference type="ARBA" id="ARBA00022519"/>
    </source>
</evidence>
<evidence type="ECO:0000256" key="3">
    <source>
        <dbReference type="ARBA" id="ARBA00022475"/>
    </source>
</evidence>
<dbReference type="Proteomes" id="UP000241788">
    <property type="component" value="Unassembled WGS sequence"/>
</dbReference>
<keyword evidence="6 9" id="KW-0812">Transmembrane</keyword>
<proteinExistence type="inferred from homology"/>
<keyword evidence="3" id="KW-1003">Cell membrane</keyword>
<evidence type="ECO:0000256" key="8">
    <source>
        <dbReference type="ARBA" id="ARBA00023136"/>
    </source>
</evidence>
<evidence type="ECO:0000256" key="6">
    <source>
        <dbReference type="ARBA" id="ARBA00022692"/>
    </source>
</evidence>
<comment type="similarity">
    <text evidence="2">Belongs to the GSP I family.</text>
</comment>
<dbReference type="GO" id="GO:0015628">
    <property type="term" value="P:protein secretion by the type II secretion system"/>
    <property type="evidence" value="ECO:0007669"/>
    <property type="project" value="InterPro"/>
</dbReference>
<dbReference type="PANTHER" id="PTHR38779:SF2">
    <property type="entry name" value="TYPE II SECRETION SYSTEM PROTEIN I-RELATED"/>
    <property type="match status" value="1"/>
</dbReference>
<dbReference type="PROSITE" id="PS00409">
    <property type="entry name" value="PROKAR_NTER_METHYL"/>
    <property type="match status" value="1"/>
</dbReference>
<dbReference type="PANTHER" id="PTHR38779">
    <property type="entry name" value="TYPE II SECRETION SYSTEM PROTEIN I-RELATED"/>
    <property type="match status" value="1"/>
</dbReference>
<dbReference type="InterPro" id="IPR012902">
    <property type="entry name" value="N_methyl_site"/>
</dbReference>
<dbReference type="Pfam" id="PF07963">
    <property type="entry name" value="N_methyl"/>
    <property type="match status" value="1"/>
</dbReference>
<protein>
    <submittedName>
        <fullName evidence="10">General secretion pathway protein I</fullName>
    </submittedName>
</protein>
<evidence type="ECO:0000313" key="10">
    <source>
        <dbReference type="EMBL" id="SIP95795.1"/>
    </source>
</evidence>
<dbReference type="STRING" id="1604334.SAMN05421546_0387"/>
<keyword evidence="8 9" id="KW-0472">Membrane</keyword>
<organism evidence="10 11">
    <name type="scientific">Solilutibacter tolerans</name>
    <dbReference type="NCBI Taxonomy" id="1604334"/>
    <lineage>
        <taxon>Bacteria</taxon>
        <taxon>Pseudomonadati</taxon>
        <taxon>Pseudomonadota</taxon>
        <taxon>Gammaproteobacteria</taxon>
        <taxon>Lysobacterales</taxon>
        <taxon>Lysobacteraceae</taxon>
        <taxon>Solilutibacter</taxon>
    </lineage>
</organism>
<name>A0A1N6NUK4_9GAMM</name>
<dbReference type="GO" id="GO:0005886">
    <property type="term" value="C:plasma membrane"/>
    <property type="evidence" value="ECO:0007669"/>
    <property type="project" value="UniProtKB-SubCell"/>
</dbReference>
<dbReference type="EMBL" id="FTLW01000001">
    <property type="protein sequence ID" value="SIP95795.1"/>
    <property type="molecule type" value="Genomic_DNA"/>
</dbReference>
<evidence type="ECO:0000313" key="11">
    <source>
        <dbReference type="Proteomes" id="UP000241788"/>
    </source>
</evidence>
<sequence length="147" mass="16651">MMTSHPRQLRRANRERGFSLIELIVAFALMALVLTTVLAIAARAYRQVAWSGSAMEASQWAQTLSDEAAGQTLALGRSEGRVQDGRYRWVREVSEYRDPDNLLRDVDGRARLWQTRLEVHWDDGQRDNVIRLIGLRPAPVPKAGPMP</sequence>
<dbReference type="RefSeq" id="WP_076584770.1">
    <property type="nucleotide sequence ID" value="NZ_FTLW01000001.1"/>
</dbReference>
<dbReference type="NCBIfam" id="TIGR02532">
    <property type="entry name" value="IV_pilin_GFxxxE"/>
    <property type="match status" value="1"/>
</dbReference>
<reference evidence="11" key="1">
    <citation type="submission" date="2017-01" db="EMBL/GenBank/DDBJ databases">
        <authorList>
            <person name="Varghese N."/>
            <person name="Submissions S."/>
        </authorList>
    </citation>
    <scope>NUCLEOTIDE SEQUENCE [LARGE SCALE GENOMIC DNA]</scope>
    <source>
        <strain evidence="11">UM1</strain>
    </source>
</reference>
<evidence type="ECO:0000256" key="4">
    <source>
        <dbReference type="ARBA" id="ARBA00022481"/>
    </source>
</evidence>
<accession>A0A1N6NUK4</accession>
<keyword evidence="4" id="KW-0488">Methylation</keyword>
<keyword evidence="11" id="KW-1185">Reference proteome</keyword>